<dbReference type="Pfam" id="PF12867">
    <property type="entry name" value="DinB_2"/>
    <property type="match status" value="1"/>
</dbReference>
<keyword evidence="3" id="KW-1185">Reference proteome</keyword>
<gene>
    <name evidence="2" type="ORF">GCM10023185_38660</name>
</gene>
<reference evidence="3" key="1">
    <citation type="journal article" date="2019" name="Int. J. Syst. Evol. Microbiol.">
        <title>The Global Catalogue of Microorganisms (GCM) 10K type strain sequencing project: providing services to taxonomists for standard genome sequencing and annotation.</title>
        <authorList>
            <consortium name="The Broad Institute Genomics Platform"/>
            <consortium name="The Broad Institute Genome Sequencing Center for Infectious Disease"/>
            <person name="Wu L."/>
            <person name="Ma J."/>
        </authorList>
    </citation>
    <scope>NUCLEOTIDE SEQUENCE [LARGE SCALE GENOMIC DNA]</scope>
    <source>
        <strain evidence="3">JCM 17923</strain>
    </source>
</reference>
<dbReference type="EMBL" id="BAABGZ010000077">
    <property type="protein sequence ID" value="GAA4367096.1"/>
    <property type="molecule type" value="Genomic_DNA"/>
</dbReference>
<protein>
    <recommendedName>
        <fullName evidence="1">DinB-like domain-containing protein</fullName>
    </recommendedName>
</protein>
<dbReference type="Proteomes" id="UP001501153">
    <property type="component" value="Unassembled WGS sequence"/>
</dbReference>
<sequence length="214" mass="23973">MTAKLYVYGLLDAVAMPTEVRDTSEFFDQLTNELLALRVLAQQRFRPLSPEVLNRRPSPGRWSVGQCLEHLNIVGGHYLPEIAARINKAMAQGSKPAPTARHGFVGRKFIEAMRAPASQRSYSSPERYAPTGTRLPRTVTEVFSRQLDELLRLVLLARQVNANAVRIPNPLIPLLYFRLTDQLEFLIVHIQRHVAQAEAVLQSLPVINAAKTAS</sequence>
<comment type="caution">
    <text evidence="2">The sequence shown here is derived from an EMBL/GenBank/DDBJ whole genome shotgun (WGS) entry which is preliminary data.</text>
</comment>
<proteinExistence type="predicted"/>
<name>A0ABP8IQP7_9BACT</name>
<dbReference type="Gene3D" id="1.20.120.450">
    <property type="entry name" value="dinb family like domain"/>
    <property type="match status" value="1"/>
</dbReference>
<accession>A0ABP8IQP7</accession>
<organism evidence="2 3">
    <name type="scientific">Hymenobacter saemangeumensis</name>
    <dbReference type="NCBI Taxonomy" id="1084522"/>
    <lineage>
        <taxon>Bacteria</taxon>
        <taxon>Pseudomonadati</taxon>
        <taxon>Bacteroidota</taxon>
        <taxon>Cytophagia</taxon>
        <taxon>Cytophagales</taxon>
        <taxon>Hymenobacteraceae</taxon>
        <taxon>Hymenobacter</taxon>
    </lineage>
</organism>
<evidence type="ECO:0000259" key="1">
    <source>
        <dbReference type="Pfam" id="PF12867"/>
    </source>
</evidence>
<dbReference type="SUPFAM" id="SSF109854">
    <property type="entry name" value="DinB/YfiT-like putative metalloenzymes"/>
    <property type="match status" value="1"/>
</dbReference>
<feature type="domain" description="DinB-like" evidence="1">
    <location>
        <begin position="37"/>
        <end position="197"/>
    </location>
</feature>
<dbReference type="InterPro" id="IPR034660">
    <property type="entry name" value="DinB/YfiT-like"/>
</dbReference>
<evidence type="ECO:0000313" key="2">
    <source>
        <dbReference type="EMBL" id="GAA4367096.1"/>
    </source>
</evidence>
<evidence type="ECO:0000313" key="3">
    <source>
        <dbReference type="Proteomes" id="UP001501153"/>
    </source>
</evidence>
<dbReference type="InterPro" id="IPR024775">
    <property type="entry name" value="DinB-like"/>
</dbReference>